<dbReference type="AlphaFoldDB" id="A0A0L9T8G8"/>
<proteinExistence type="predicted"/>
<name>A0A0L9T8G8_PHAAN</name>
<gene>
    <name evidence="1" type="ORF">LR48_Vigan327s000100</name>
</gene>
<dbReference type="EMBL" id="KQ258346">
    <property type="protein sequence ID" value="KOM26878.1"/>
    <property type="molecule type" value="Genomic_DNA"/>
</dbReference>
<dbReference type="Proteomes" id="UP000053144">
    <property type="component" value="Unassembled WGS sequence"/>
</dbReference>
<evidence type="ECO:0000313" key="1">
    <source>
        <dbReference type="EMBL" id="KOM26878.1"/>
    </source>
</evidence>
<dbReference type="Gramene" id="KOM26878">
    <property type="protein sequence ID" value="KOM26878"/>
    <property type="gene ID" value="LR48_Vigan327s000100"/>
</dbReference>
<reference evidence="2" key="1">
    <citation type="journal article" date="2015" name="Proc. Natl. Acad. Sci. U.S.A.">
        <title>Genome sequencing of adzuki bean (Vigna angularis) provides insight into high starch and low fat accumulation and domestication.</title>
        <authorList>
            <person name="Yang K."/>
            <person name="Tian Z."/>
            <person name="Chen C."/>
            <person name="Luo L."/>
            <person name="Zhao B."/>
            <person name="Wang Z."/>
            <person name="Yu L."/>
            <person name="Li Y."/>
            <person name="Sun Y."/>
            <person name="Li W."/>
            <person name="Chen Y."/>
            <person name="Li Y."/>
            <person name="Zhang Y."/>
            <person name="Ai D."/>
            <person name="Zhao J."/>
            <person name="Shang C."/>
            <person name="Ma Y."/>
            <person name="Wu B."/>
            <person name="Wang M."/>
            <person name="Gao L."/>
            <person name="Sun D."/>
            <person name="Zhang P."/>
            <person name="Guo F."/>
            <person name="Wang W."/>
            <person name="Li Y."/>
            <person name="Wang J."/>
            <person name="Varshney R.K."/>
            <person name="Wang J."/>
            <person name="Ling H.Q."/>
            <person name="Wan P."/>
        </authorList>
    </citation>
    <scope>NUCLEOTIDE SEQUENCE</scope>
    <source>
        <strain evidence="2">cv. Jingnong 6</strain>
    </source>
</reference>
<sequence>MTIKLPFKLTSPNPNCDNVEQRMKATVEKLEKESIEDVPKFLADTESVMSIINPPRGIETFLNWCKKLIRDMKNVMAKA</sequence>
<organism evidence="1 2">
    <name type="scientific">Phaseolus angularis</name>
    <name type="common">Azuki bean</name>
    <name type="synonym">Vigna angularis</name>
    <dbReference type="NCBI Taxonomy" id="3914"/>
    <lineage>
        <taxon>Eukaryota</taxon>
        <taxon>Viridiplantae</taxon>
        <taxon>Streptophyta</taxon>
        <taxon>Embryophyta</taxon>
        <taxon>Tracheophyta</taxon>
        <taxon>Spermatophyta</taxon>
        <taxon>Magnoliopsida</taxon>
        <taxon>eudicotyledons</taxon>
        <taxon>Gunneridae</taxon>
        <taxon>Pentapetalae</taxon>
        <taxon>rosids</taxon>
        <taxon>fabids</taxon>
        <taxon>Fabales</taxon>
        <taxon>Fabaceae</taxon>
        <taxon>Papilionoideae</taxon>
        <taxon>50 kb inversion clade</taxon>
        <taxon>NPAAA clade</taxon>
        <taxon>indigoferoid/millettioid clade</taxon>
        <taxon>Phaseoleae</taxon>
        <taxon>Vigna</taxon>
    </lineage>
</organism>
<accession>A0A0L9T8G8</accession>
<protein>
    <submittedName>
        <fullName evidence="1">Uncharacterized protein</fullName>
    </submittedName>
</protein>
<evidence type="ECO:0000313" key="2">
    <source>
        <dbReference type="Proteomes" id="UP000053144"/>
    </source>
</evidence>